<keyword evidence="2" id="KW-1185">Reference proteome</keyword>
<evidence type="ECO:0000313" key="2">
    <source>
        <dbReference type="Proteomes" id="UP000679848"/>
    </source>
</evidence>
<sequence>MPSPQLVFILVATVDGWSTGNFKNFCEKRNGFLKNCTPRVEFELEEKCILEENY</sequence>
<proteinExistence type="predicted"/>
<dbReference type="KEGG" id="pfaa:MM59RIKEN_10250"/>
<name>A0A810QD41_9FIRM</name>
<protein>
    <submittedName>
        <fullName evidence="1">Uncharacterized protein</fullName>
    </submittedName>
</protein>
<dbReference type="EMBL" id="AP023420">
    <property type="protein sequence ID" value="BCK83706.1"/>
    <property type="molecule type" value="Genomic_DNA"/>
</dbReference>
<accession>A0A810QD41</accession>
<dbReference type="Proteomes" id="UP000679848">
    <property type="component" value="Chromosome"/>
</dbReference>
<evidence type="ECO:0000313" key="1">
    <source>
        <dbReference type="EMBL" id="BCK83706.1"/>
    </source>
</evidence>
<dbReference type="AlphaFoldDB" id="A0A810QD41"/>
<organism evidence="1 2">
    <name type="scientific">Pusillibacter faecalis</name>
    <dbReference type="NCBI Taxonomy" id="2714358"/>
    <lineage>
        <taxon>Bacteria</taxon>
        <taxon>Bacillati</taxon>
        <taxon>Bacillota</taxon>
        <taxon>Clostridia</taxon>
        <taxon>Eubacteriales</taxon>
        <taxon>Oscillospiraceae</taxon>
        <taxon>Pusillibacter</taxon>
    </lineage>
</organism>
<reference evidence="1" key="1">
    <citation type="submission" date="2020-09" db="EMBL/GenBank/DDBJ databases">
        <title>New species isolated from human feces.</title>
        <authorList>
            <person name="Kitahara M."/>
            <person name="Shigeno Y."/>
            <person name="Shime M."/>
            <person name="Matsumoto Y."/>
            <person name="Nakamura S."/>
            <person name="Motooka D."/>
            <person name="Fukuoka S."/>
            <person name="Nishikawa H."/>
            <person name="Benno Y."/>
        </authorList>
    </citation>
    <scope>NUCLEOTIDE SEQUENCE</scope>
    <source>
        <strain evidence="1">MM59</strain>
    </source>
</reference>
<gene>
    <name evidence="1" type="ORF">MM59RIKEN_10250</name>
</gene>